<name>B1ZT33_OPITP</name>
<dbReference type="InterPro" id="IPR028098">
    <property type="entry name" value="Glyco_trans_4-like_N"/>
</dbReference>
<evidence type="ECO:0000313" key="2">
    <source>
        <dbReference type="EMBL" id="ACB75822.1"/>
    </source>
</evidence>
<organism evidence="2 3">
    <name type="scientific">Opitutus terrae (strain DSM 11246 / JCM 15787 / PB90-1)</name>
    <dbReference type="NCBI Taxonomy" id="452637"/>
    <lineage>
        <taxon>Bacteria</taxon>
        <taxon>Pseudomonadati</taxon>
        <taxon>Verrucomicrobiota</taxon>
        <taxon>Opitutia</taxon>
        <taxon>Opitutales</taxon>
        <taxon>Opitutaceae</taxon>
        <taxon>Opitutus</taxon>
    </lineage>
</organism>
<dbReference type="GO" id="GO:0016757">
    <property type="term" value="F:glycosyltransferase activity"/>
    <property type="evidence" value="ECO:0007669"/>
    <property type="project" value="UniProtKB-ARBA"/>
</dbReference>
<keyword evidence="2" id="KW-0808">Transferase</keyword>
<dbReference type="Pfam" id="PF13439">
    <property type="entry name" value="Glyco_transf_4"/>
    <property type="match status" value="1"/>
</dbReference>
<dbReference type="STRING" id="452637.Oter_2540"/>
<dbReference type="PANTHER" id="PTHR45947:SF3">
    <property type="entry name" value="SULFOQUINOVOSYL TRANSFERASE SQD2"/>
    <property type="match status" value="1"/>
</dbReference>
<sequence>MKLSIVTETFPPEINGVALTFGHVARELSRRNHAVTVFRPARRDRFLIGEPYREVPLPGVPIPGYPLLRVGLPAPLALRRYWRTERPDLVHVVTEGPLGASAIRAARALRIPVTSSFHTNFHRYMRHYRCAPLERIALGWLRRVHNRTRCTFVPTLELREELAQLGFANLRLFSRGVDTAQFTPARRSAPLRARWGAGPDDPVVLHVGRMAAEKNYPLLLATFAAMRSAQPHCRFVLVGDGPLRASLERAHPEFRFTGFVSRDELAQYYASADIYVHASLTETFGNVLTEAMASGLAVAAFDYASARLFIRSGVNGLNVPCAAPDALVDAAVALASSAGLRERLRTAARAALAEQSWPRVIARFEADLLEVIAEAQPAAARTPLAFSVRASPTAESSP</sequence>
<dbReference type="RefSeq" id="WP_012375357.1">
    <property type="nucleotide sequence ID" value="NC_010571.1"/>
</dbReference>
<dbReference type="HOGENOM" id="CLU_009583_2_0_0"/>
<evidence type="ECO:0000313" key="3">
    <source>
        <dbReference type="Proteomes" id="UP000007013"/>
    </source>
</evidence>
<dbReference type="InterPro" id="IPR050194">
    <property type="entry name" value="Glycosyltransferase_grp1"/>
</dbReference>
<dbReference type="CDD" id="cd03814">
    <property type="entry name" value="GT4-like"/>
    <property type="match status" value="1"/>
</dbReference>
<dbReference type="PANTHER" id="PTHR45947">
    <property type="entry name" value="SULFOQUINOVOSYL TRANSFERASE SQD2"/>
    <property type="match status" value="1"/>
</dbReference>
<dbReference type="Gene3D" id="3.40.50.2000">
    <property type="entry name" value="Glycogen Phosphorylase B"/>
    <property type="match status" value="2"/>
</dbReference>
<protein>
    <submittedName>
        <fullName evidence="2">Glycosyl transferase group 1</fullName>
    </submittedName>
</protein>
<gene>
    <name evidence="2" type="ordered locus">Oter_2540</name>
</gene>
<dbReference type="Pfam" id="PF13692">
    <property type="entry name" value="Glyco_trans_1_4"/>
    <property type="match status" value="1"/>
</dbReference>
<dbReference type="KEGG" id="ote:Oter_2540"/>
<dbReference type="EMBL" id="CP001032">
    <property type="protein sequence ID" value="ACB75822.1"/>
    <property type="molecule type" value="Genomic_DNA"/>
</dbReference>
<dbReference type="AlphaFoldDB" id="B1ZT33"/>
<feature type="domain" description="Glycosyltransferase subfamily 4-like N-terminal" evidence="1">
    <location>
        <begin position="14"/>
        <end position="180"/>
    </location>
</feature>
<dbReference type="OrthoDB" id="9802525at2"/>
<dbReference type="eggNOG" id="COG0438">
    <property type="taxonomic scope" value="Bacteria"/>
</dbReference>
<proteinExistence type="predicted"/>
<keyword evidence="3" id="KW-1185">Reference proteome</keyword>
<evidence type="ECO:0000259" key="1">
    <source>
        <dbReference type="Pfam" id="PF13439"/>
    </source>
</evidence>
<dbReference type="CAZy" id="GT4">
    <property type="family name" value="Glycosyltransferase Family 4"/>
</dbReference>
<dbReference type="Proteomes" id="UP000007013">
    <property type="component" value="Chromosome"/>
</dbReference>
<accession>B1ZT33</accession>
<reference evidence="2 3" key="1">
    <citation type="journal article" date="2011" name="J. Bacteriol.">
        <title>Genome sequence of the verrucomicrobium Opitutus terrae PB90-1, an abundant inhabitant of rice paddy soil ecosystems.</title>
        <authorList>
            <person name="van Passel M.W."/>
            <person name="Kant R."/>
            <person name="Palva A."/>
            <person name="Copeland A."/>
            <person name="Lucas S."/>
            <person name="Lapidus A."/>
            <person name="Glavina del Rio T."/>
            <person name="Pitluck S."/>
            <person name="Goltsman E."/>
            <person name="Clum A."/>
            <person name="Sun H."/>
            <person name="Schmutz J."/>
            <person name="Larimer F.W."/>
            <person name="Land M.L."/>
            <person name="Hauser L."/>
            <person name="Kyrpides N."/>
            <person name="Mikhailova N."/>
            <person name="Richardson P.P."/>
            <person name="Janssen P.H."/>
            <person name="de Vos W.M."/>
            <person name="Smidt H."/>
        </authorList>
    </citation>
    <scope>NUCLEOTIDE SEQUENCE [LARGE SCALE GENOMIC DNA]</scope>
    <source>
        <strain evidence="3">DSM 11246 / JCM 15787 / PB90-1</strain>
    </source>
</reference>
<dbReference type="SUPFAM" id="SSF53756">
    <property type="entry name" value="UDP-Glycosyltransferase/glycogen phosphorylase"/>
    <property type="match status" value="1"/>
</dbReference>